<evidence type="ECO:0000256" key="6">
    <source>
        <dbReference type="ARBA" id="ARBA00022777"/>
    </source>
</evidence>
<keyword evidence="14" id="KW-1185">Reference proteome</keyword>
<sequence length="579" mass="62402">MEYLTLLLFERMGILLIVTFMITRTSQFRYFLDRGKGFGQGLLYSVFFGFVSIAGTYAGVTVGPDGFSSAFLTGALAGNEAMADSALIGIIVAGLLGGAWVGTGAGLLSGLHSAWMGGLTGLPDLFISPLVGLISGFIARFFAEERVIAPVKALFISVFPPIVAMGALLIVHESSADAIRIVDMIGVPMVIANSIGVGILVVMIQAAISEEERAAALETQRALHIAELVLPYLKQGLTYTTAGATADLLLRELRADAVAVTDTERILAYAGISPKHRVKGEPIQTYVSQIALLTGEIQVTRTKEQIQPHHPALGAAIVIPFRSGGKVAGLIKLYFQSMRQIRPVEEALARGLSKLISIQLDMAIAEQLRGHMKDAELKALQAQINPHFLFNTLNAIVTLIRIDPDTARRVTVKLGSYLRMNLTMMQSALVPLEQELEHLQAYLGILQIRFEEKLSVQLWCDPGLETVRIPPSTLQPLVENCIQHGFKGKTDTGKISIACKRMQQGVHIVITDNGSGFDERKLDQLGAMPLPSSGSTGLGLHNVNQRLIHLFGTGAGLRFANVPDGGARIEFTIPSPNPV</sequence>
<keyword evidence="3" id="KW-0808">Transferase</keyword>
<evidence type="ECO:0000256" key="2">
    <source>
        <dbReference type="ARBA" id="ARBA00022475"/>
    </source>
</evidence>
<accession>A0ABV6DLI5</accession>
<dbReference type="InterPro" id="IPR036890">
    <property type="entry name" value="HATPase_C_sf"/>
</dbReference>
<evidence type="ECO:0000256" key="11">
    <source>
        <dbReference type="SAM" id="Phobius"/>
    </source>
</evidence>
<dbReference type="InterPro" id="IPR003594">
    <property type="entry name" value="HATPase_dom"/>
</dbReference>
<evidence type="ECO:0000256" key="5">
    <source>
        <dbReference type="ARBA" id="ARBA00022741"/>
    </source>
</evidence>
<feature type="transmembrane region" description="Helical" evidence="11">
    <location>
        <begin position="42"/>
        <end position="60"/>
    </location>
</feature>
<evidence type="ECO:0000256" key="7">
    <source>
        <dbReference type="ARBA" id="ARBA00022840"/>
    </source>
</evidence>
<evidence type="ECO:0000256" key="10">
    <source>
        <dbReference type="ARBA" id="ARBA00023136"/>
    </source>
</evidence>
<dbReference type="InterPro" id="IPR010559">
    <property type="entry name" value="Sig_transdc_His_kin_internal"/>
</dbReference>
<feature type="transmembrane region" description="Helical" evidence="11">
    <location>
        <begin position="184"/>
        <end position="208"/>
    </location>
</feature>
<dbReference type="Gene3D" id="3.30.565.10">
    <property type="entry name" value="Histidine kinase-like ATPase, C-terminal domain"/>
    <property type="match status" value="1"/>
</dbReference>
<keyword evidence="7" id="KW-0067">ATP-binding</keyword>
<feature type="transmembrane region" description="Helical" evidence="11">
    <location>
        <begin position="86"/>
        <end position="110"/>
    </location>
</feature>
<dbReference type="SUPFAM" id="SSF55874">
    <property type="entry name" value="ATPase domain of HSP90 chaperone/DNA topoisomerase II/histidine kinase"/>
    <property type="match status" value="1"/>
</dbReference>
<dbReference type="PANTHER" id="PTHR34220:SF7">
    <property type="entry name" value="SENSOR HISTIDINE KINASE YPDA"/>
    <property type="match status" value="1"/>
</dbReference>
<keyword evidence="6" id="KW-0418">Kinase</keyword>
<keyword evidence="13" id="KW-0675">Receptor</keyword>
<dbReference type="PANTHER" id="PTHR34220">
    <property type="entry name" value="SENSOR HISTIDINE KINASE YPDA"/>
    <property type="match status" value="1"/>
</dbReference>
<dbReference type="RefSeq" id="WP_377470818.1">
    <property type="nucleotide sequence ID" value="NZ_JBHLWN010000051.1"/>
</dbReference>
<evidence type="ECO:0000256" key="9">
    <source>
        <dbReference type="ARBA" id="ARBA00023012"/>
    </source>
</evidence>
<keyword evidence="5" id="KW-0547">Nucleotide-binding</keyword>
<name>A0ABV6DLI5_9BACL</name>
<evidence type="ECO:0000259" key="12">
    <source>
        <dbReference type="SMART" id="SM00387"/>
    </source>
</evidence>
<comment type="subcellular location">
    <subcellularLocation>
        <location evidence="1">Cell membrane</location>
        <topology evidence="1">Multi-pass membrane protein</topology>
    </subcellularLocation>
</comment>
<feature type="transmembrane region" description="Helical" evidence="11">
    <location>
        <begin position="6"/>
        <end position="22"/>
    </location>
</feature>
<dbReference type="SMART" id="SM00387">
    <property type="entry name" value="HATPase_c"/>
    <property type="match status" value="1"/>
</dbReference>
<evidence type="ECO:0000256" key="3">
    <source>
        <dbReference type="ARBA" id="ARBA00022679"/>
    </source>
</evidence>
<evidence type="ECO:0000313" key="13">
    <source>
        <dbReference type="EMBL" id="MFC0213500.1"/>
    </source>
</evidence>
<dbReference type="EMBL" id="JBHLWN010000051">
    <property type="protein sequence ID" value="MFC0213500.1"/>
    <property type="molecule type" value="Genomic_DNA"/>
</dbReference>
<dbReference type="Proteomes" id="UP001589776">
    <property type="component" value="Unassembled WGS sequence"/>
</dbReference>
<dbReference type="Pfam" id="PF07694">
    <property type="entry name" value="5TM-5TMR_LYT"/>
    <property type="match status" value="1"/>
</dbReference>
<dbReference type="InterPro" id="IPR011620">
    <property type="entry name" value="Sig_transdc_His_kinase_LytS_TM"/>
</dbReference>
<protein>
    <submittedName>
        <fullName evidence="13">LytS/YhcK type 5TM receptor domain-containing protein</fullName>
    </submittedName>
</protein>
<organism evidence="13 14">
    <name type="scientific">Paenibacillus chartarius</name>
    <dbReference type="NCBI Taxonomy" id="747481"/>
    <lineage>
        <taxon>Bacteria</taxon>
        <taxon>Bacillati</taxon>
        <taxon>Bacillota</taxon>
        <taxon>Bacilli</taxon>
        <taxon>Bacillales</taxon>
        <taxon>Paenibacillaceae</taxon>
        <taxon>Paenibacillus</taxon>
    </lineage>
</organism>
<evidence type="ECO:0000256" key="4">
    <source>
        <dbReference type="ARBA" id="ARBA00022692"/>
    </source>
</evidence>
<dbReference type="SUPFAM" id="SSF55781">
    <property type="entry name" value="GAF domain-like"/>
    <property type="match status" value="1"/>
</dbReference>
<comment type="caution">
    <text evidence="13">The sequence shown here is derived from an EMBL/GenBank/DDBJ whole genome shotgun (WGS) entry which is preliminary data.</text>
</comment>
<dbReference type="Pfam" id="PF02518">
    <property type="entry name" value="HATPase_c"/>
    <property type="match status" value="1"/>
</dbReference>
<feature type="transmembrane region" description="Helical" evidence="11">
    <location>
        <begin position="122"/>
        <end position="142"/>
    </location>
</feature>
<gene>
    <name evidence="13" type="ORF">ACFFK0_13710</name>
</gene>
<keyword evidence="8 11" id="KW-1133">Transmembrane helix</keyword>
<keyword evidence="10 11" id="KW-0472">Membrane</keyword>
<keyword evidence="2" id="KW-1003">Cell membrane</keyword>
<feature type="transmembrane region" description="Helical" evidence="11">
    <location>
        <begin position="154"/>
        <end position="172"/>
    </location>
</feature>
<dbReference type="Pfam" id="PF06580">
    <property type="entry name" value="His_kinase"/>
    <property type="match status" value="1"/>
</dbReference>
<evidence type="ECO:0000256" key="8">
    <source>
        <dbReference type="ARBA" id="ARBA00022989"/>
    </source>
</evidence>
<proteinExistence type="predicted"/>
<keyword evidence="4 11" id="KW-0812">Transmembrane</keyword>
<reference evidence="13 14" key="1">
    <citation type="submission" date="2024-09" db="EMBL/GenBank/DDBJ databases">
        <authorList>
            <person name="Sun Q."/>
            <person name="Mori K."/>
        </authorList>
    </citation>
    <scope>NUCLEOTIDE SEQUENCE [LARGE SCALE GENOMIC DNA]</scope>
    <source>
        <strain evidence="13 14">CCM 7759</strain>
    </source>
</reference>
<keyword evidence="9" id="KW-0902">Two-component regulatory system</keyword>
<dbReference type="InterPro" id="IPR050640">
    <property type="entry name" value="Bact_2-comp_sensor_kinase"/>
</dbReference>
<feature type="domain" description="Histidine kinase/HSP90-like ATPase" evidence="12">
    <location>
        <begin position="466"/>
        <end position="577"/>
    </location>
</feature>
<evidence type="ECO:0000313" key="14">
    <source>
        <dbReference type="Proteomes" id="UP001589776"/>
    </source>
</evidence>
<evidence type="ECO:0000256" key="1">
    <source>
        <dbReference type="ARBA" id="ARBA00004651"/>
    </source>
</evidence>